<dbReference type="InterPro" id="IPR012337">
    <property type="entry name" value="RNaseH-like_sf"/>
</dbReference>
<feature type="compositionally biased region" description="Basic and acidic residues" evidence="1">
    <location>
        <begin position="600"/>
        <end position="611"/>
    </location>
</feature>
<feature type="region of interest" description="Disordered" evidence="1">
    <location>
        <begin position="247"/>
        <end position="266"/>
    </location>
</feature>
<comment type="caution">
    <text evidence="2">The sequence shown here is derived from an EMBL/GenBank/DDBJ whole genome shotgun (WGS) entry which is preliminary data.</text>
</comment>
<feature type="compositionally biased region" description="Basic and acidic residues" evidence="1">
    <location>
        <begin position="15"/>
        <end position="31"/>
    </location>
</feature>
<dbReference type="InterPro" id="IPR036397">
    <property type="entry name" value="RNaseH_sf"/>
</dbReference>
<reference evidence="2 3" key="1">
    <citation type="submission" date="2024-02" db="EMBL/GenBank/DDBJ databases">
        <authorList>
            <person name="Chen Y."/>
            <person name="Shah S."/>
            <person name="Dougan E. K."/>
            <person name="Thang M."/>
            <person name="Chan C."/>
        </authorList>
    </citation>
    <scope>NUCLEOTIDE SEQUENCE [LARGE SCALE GENOMIC DNA]</scope>
</reference>
<dbReference type="EMBL" id="CAXAMN010028199">
    <property type="protein sequence ID" value="CAK9115684.1"/>
    <property type="molecule type" value="Genomic_DNA"/>
</dbReference>
<organism evidence="2 3">
    <name type="scientific">Durusdinium trenchii</name>
    <dbReference type="NCBI Taxonomy" id="1381693"/>
    <lineage>
        <taxon>Eukaryota</taxon>
        <taxon>Sar</taxon>
        <taxon>Alveolata</taxon>
        <taxon>Dinophyceae</taxon>
        <taxon>Suessiales</taxon>
        <taxon>Symbiodiniaceae</taxon>
        <taxon>Durusdinium</taxon>
    </lineage>
</organism>
<evidence type="ECO:0000313" key="2">
    <source>
        <dbReference type="EMBL" id="CAK9115684.1"/>
    </source>
</evidence>
<feature type="non-terminal residue" evidence="2">
    <location>
        <position position="703"/>
    </location>
</feature>
<proteinExistence type="predicted"/>
<dbReference type="Gene3D" id="3.30.420.10">
    <property type="entry name" value="Ribonuclease H-like superfamily/Ribonuclease H"/>
    <property type="match status" value="1"/>
</dbReference>
<feature type="region of interest" description="Disordered" evidence="1">
    <location>
        <begin position="1"/>
        <end position="45"/>
    </location>
</feature>
<evidence type="ECO:0000313" key="3">
    <source>
        <dbReference type="Proteomes" id="UP001642484"/>
    </source>
</evidence>
<name>A0ABP0SU79_9DINO</name>
<feature type="region of interest" description="Disordered" evidence="1">
    <location>
        <begin position="586"/>
        <end position="635"/>
    </location>
</feature>
<protein>
    <recommendedName>
        <fullName evidence="4">Integrase catalytic domain-containing protein</fullName>
    </recommendedName>
</protein>
<dbReference type="Proteomes" id="UP001642484">
    <property type="component" value="Unassembled WGS sequence"/>
</dbReference>
<sequence>MSQRMRRLKYGCGRPGDRMSLEEVDDQDKCRSMSRRSRRSLTQDMEKLAKTAKVSEVYSPPRMGPIAKKKEEGTAFDLATGWDLGDPAQVKRMWQTLQEEDPELVMLGNGDEAWFLFEHPKGAKSWHEAEVKEVEQLEGVQVVECDMCMFGLRVRHGLNKKPTWLMTNCEEIAREMRRKCDHSHFHEPPEAEGLTRKAQEYTKDFCEAVIQGLRKALKAKKRVEECFMGEHDEEDDDLEEALERRLVEEVDKEPRPGEDAPSYEPTPHEKQMVMKLHRGVGHPQINELVRLMRAARVRGEIVRWTAKHFKCEACAANPEPKAVRPVAIPRTYQPCKVIGMDLIFIPEVGGGSAFPALSIVDWGTNYQMVEKVLAVDAGKEFSSRMMNLAASHGIVTHQIAARAPWQQGKTERHGAHYKDLLEKARAEAVASSEDELRRLMQEVEMVKNRFSNRLQLVTDDMERQLERRRVAQKAFVEHNETVKKAFRARSRPPQEFSAGDYVYVYRVPHQRKRRVGGPDFVDRATAKPYWVGPGTVISIEGASLWISMFGELWKTAREQCIEVIMQDCKELLEEYRKRSNRAGFKDLTQEPWPEEEEQDGERHGVKRSREAEVDEQGGNPASEGGEEAHIGGQLMSQKKSALKKKELIGGNLWKKGHDEILALASAQSDEQLRGCLAIVGAESLFDYLSRETIGGQDRRTAIE</sequence>
<evidence type="ECO:0000256" key="1">
    <source>
        <dbReference type="SAM" id="MobiDB-lite"/>
    </source>
</evidence>
<dbReference type="SUPFAM" id="SSF53098">
    <property type="entry name" value="Ribonuclease H-like"/>
    <property type="match status" value="1"/>
</dbReference>
<gene>
    <name evidence="2" type="ORF">CCMP2556_LOCUS53450</name>
</gene>
<feature type="compositionally biased region" description="Basic and acidic residues" evidence="1">
    <location>
        <begin position="247"/>
        <end position="258"/>
    </location>
</feature>
<keyword evidence="3" id="KW-1185">Reference proteome</keyword>
<evidence type="ECO:0008006" key="4">
    <source>
        <dbReference type="Google" id="ProtNLM"/>
    </source>
</evidence>
<accession>A0ABP0SU79</accession>